<dbReference type="PANTHER" id="PTHR43280:SF2">
    <property type="entry name" value="HTH-TYPE TRANSCRIPTIONAL REGULATOR EXSA"/>
    <property type="match status" value="1"/>
</dbReference>
<dbReference type="InterPro" id="IPR020449">
    <property type="entry name" value="Tscrpt_reg_AraC-type_HTH"/>
</dbReference>
<evidence type="ECO:0000256" key="3">
    <source>
        <dbReference type="ARBA" id="ARBA00023163"/>
    </source>
</evidence>
<reference evidence="5" key="1">
    <citation type="submission" date="2021-11" db="EMBL/GenBank/DDBJ databases">
        <authorList>
            <person name="Rodrigo-Torres L."/>
            <person name="Arahal R. D."/>
            <person name="Lucena T."/>
        </authorList>
    </citation>
    <scope>NUCLEOTIDE SEQUENCE</scope>
    <source>
        <strain evidence="5">CECT 7928</strain>
    </source>
</reference>
<dbReference type="PRINTS" id="PR00032">
    <property type="entry name" value="HTHARAC"/>
</dbReference>
<dbReference type="RefSeq" id="WP_237360296.1">
    <property type="nucleotide sequence ID" value="NZ_CAKLDM010000001.1"/>
</dbReference>
<proteinExistence type="predicted"/>
<dbReference type="Proteomes" id="UP000838748">
    <property type="component" value="Unassembled WGS sequence"/>
</dbReference>
<comment type="caution">
    <text evidence="5">The sequence shown here is derived from an EMBL/GenBank/DDBJ whole genome shotgun (WGS) entry which is preliminary data.</text>
</comment>
<dbReference type="Pfam" id="PF22200">
    <property type="entry name" value="ExsA_N"/>
    <property type="match status" value="1"/>
</dbReference>
<evidence type="ECO:0000313" key="5">
    <source>
        <dbReference type="EMBL" id="CAH0537085.1"/>
    </source>
</evidence>
<evidence type="ECO:0000256" key="1">
    <source>
        <dbReference type="ARBA" id="ARBA00023015"/>
    </source>
</evidence>
<dbReference type="Gene3D" id="1.10.10.60">
    <property type="entry name" value="Homeodomain-like"/>
    <property type="match status" value="2"/>
</dbReference>
<dbReference type="Pfam" id="PF12833">
    <property type="entry name" value="HTH_18"/>
    <property type="match status" value="1"/>
</dbReference>
<name>A0ABN8E1L0_9VIBR</name>
<dbReference type="PROSITE" id="PS01124">
    <property type="entry name" value="HTH_ARAC_FAMILY_2"/>
    <property type="match status" value="1"/>
</dbReference>
<organism evidence="5 6">
    <name type="scientific">Vibrio marisflavi CECT 7928</name>
    <dbReference type="NCBI Taxonomy" id="634439"/>
    <lineage>
        <taxon>Bacteria</taxon>
        <taxon>Pseudomonadati</taxon>
        <taxon>Pseudomonadota</taxon>
        <taxon>Gammaproteobacteria</taxon>
        <taxon>Vibrionales</taxon>
        <taxon>Vibrionaceae</taxon>
        <taxon>Vibrio</taxon>
    </lineage>
</organism>
<dbReference type="InterPro" id="IPR018062">
    <property type="entry name" value="HTH_AraC-typ_CS"/>
</dbReference>
<dbReference type="InterPro" id="IPR018060">
    <property type="entry name" value="HTH_AraC"/>
</dbReference>
<keyword evidence="2" id="KW-0238">DNA-binding</keyword>
<feature type="domain" description="HTH araC/xylS-type" evidence="4">
    <location>
        <begin position="183"/>
        <end position="281"/>
    </location>
</feature>
<dbReference type="InterPro" id="IPR009057">
    <property type="entry name" value="Homeodomain-like_sf"/>
</dbReference>
<evidence type="ECO:0000313" key="6">
    <source>
        <dbReference type="Proteomes" id="UP000838748"/>
    </source>
</evidence>
<evidence type="ECO:0000256" key="2">
    <source>
        <dbReference type="ARBA" id="ARBA00023125"/>
    </source>
</evidence>
<dbReference type="PROSITE" id="PS00041">
    <property type="entry name" value="HTH_ARAC_FAMILY_1"/>
    <property type="match status" value="1"/>
</dbReference>
<dbReference type="PANTHER" id="PTHR43280">
    <property type="entry name" value="ARAC-FAMILY TRANSCRIPTIONAL REGULATOR"/>
    <property type="match status" value="1"/>
</dbReference>
<dbReference type="SUPFAM" id="SSF46689">
    <property type="entry name" value="Homeodomain-like"/>
    <property type="match status" value="2"/>
</dbReference>
<keyword evidence="3" id="KW-0804">Transcription</keyword>
<protein>
    <submittedName>
        <fullName evidence="5">Exoenzyme S synthesis regulatory protein ExsA</fullName>
    </submittedName>
</protein>
<gene>
    <name evidence="5" type="primary">exsA</name>
    <name evidence="5" type="ORF">VMF7928_00921</name>
</gene>
<sequence>MKEKKEFIGFKVQNQLAIGKGVFEPPLRYQDSLVNEARIVHVVQGRSTLICANNVLNLSPGDTVLLKSDNFVNNWHALEDSSLVEIMGFQLTSSILQAVYSEQVPSQFSASTNRVSYSALRLPRTPILKGFFDGLYTYFINPESFSQPIVEVKVRELIELLLQTDSDGSIANMLGDLFSGSEYKLQDVVQKHLYSNIKLNELAFLCGLSLSTFNRRFKKVYGTSPNQYLNSKRLEKAQQLIQSTDDNLTSIAYDCGFEDLSYFSRLFKKYYQFSPSELRKKR</sequence>
<dbReference type="EMBL" id="CAKLDM010000001">
    <property type="protein sequence ID" value="CAH0537085.1"/>
    <property type="molecule type" value="Genomic_DNA"/>
</dbReference>
<keyword evidence="6" id="KW-1185">Reference proteome</keyword>
<dbReference type="SMART" id="SM00342">
    <property type="entry name" value="HTH_ARAC"/>
    <property type="match status" value="1"/>
</dbReference>
<accession>A0ABN8E1L0</accession>
<evidence type="ECO:0000259" key="4">
    <source>
        <dbReference type="PROSITE" id="PS01124"/>
    </source>
</evidence>
<keyword evidence="1" id="KW-0805">Transcription regulation</keyword>
<dbReference type="InterPro" id="IPR054015">
    <property type="entry name" value="ExsA-like_N"/>
</dbReference>